<feature type="region of interest" description="Disordered" evidence="1">
    <location>
        <begin position="1"/>
        <end position="72"/>
    </location>
</feature>
<feature type="compositionally biased region" description="Polar residues" evidence="1">
    <location>
        <begin position="1"/>
        <end position="10"/>
    </location>
</feature>
<sequence>MQDTQPQFLQATRLGAAAPFRPDSPRSRADKPQRSSSQHWNQYPPRTAETRRWRPSQPDCCHCHQQPPQRCPKAAQRDVCTALRTPLNRKQVAFYGVPDSSGIGGGDAAQATGPAREYRRRQRQQAAAAAANPGGSLARCLSAALSRMQAVAARFVKRNAAPTRPSESTTTRATWGSVMAIVSTAGGESHRSRDCGIDPRRAPRLVAARPTRLGPDTTARGQEQAARPSPTRIPAPTGPATHAHRRQHTPVRRRRRPAPGRSRNNKSLYQDPPRRVRADQNTRRCEASRPATESANCAGTAQGSNKNGPVARDAVADRPYRGTVTRKD</sequence>
<proteinExistence type="predicted"/>
<name>A0AAW0S050_9HYPO</name>
<dbReference type="AlphaFoldDB" id="A0AAW0S050"/>
<comment type="caution">
    <text evidence="2">The sequence shown here is derived from an EMBL/GenBank/DDBJ whole genome shotgun (WGS) entry which is preliminary data.</text>
</comment>
<feature type="compositionally biased region" description="Basic and acidic residues" evidence="1">
    <location>
        <begin position="23"/>
        <end position="33"/>
    </location>
</feature>
<evidence type="ECO:0000313" key="2">
    <source>
        <dbReference type="EMBL" id="KAK8147561.1"/>
    </source>
</evidence>
<accession>A0AAW0S050</accession>
<feature type="compositionally biased region" description="Basic and acidic residues" evidence="1">
    <location>
        <begin position="314"/>
        <end position="328"/>
    </location>
</feature>
<feature type="region of interest" description="Disordered" evidence="1">
    <location>
        <begin position="184"/>
        <end position="328"/>
    </location>
</feature>
<reference evidence="2 3" key="1">
    <citation type="submission" date="2020-02" db="EMBL/GenBank/DDBJ databases">
        <title>Comparative genomics of the hypocrealean fungal genus Beauvera.</title>
        <authorList>
            <person name="Showalter D.N."/>
            <person name="Bushley K.E."/>
            <person name="Rehner S.A."/>
        </authorList>
    </citation>
    <scope>NUCLEOTIDE SEQUENCE [LARGE SCALE GENOMIC DNA]</scope>
    <source>
        <strain evidence="2 3">ARSEF4384</strain>
    </source>
</reference>
<evidence type="ECO:0000313" key="3">
    <source>
        <dbReference type="Proteomes" id="UP001397290"/>
    </source>
</evidence>
<feature type="compositionally biased region" description="Basic and acidic residues" evidence="1">
    <location>
        <begin position="188"/>
        <end position="201"/>
    </location>
</feature>
<feature type="compositionally biased region" description="Basic residues" evidence="1">
    <location>
        <begin position="242"/>
        <end position="258"/>
    </location>
</feature>
<dbReference type="EMBL" id="JAAHCF010000139">
    <property type="protein sequence ID" value="KAK8147561.1"/>
    <property type="molecule type" value="Genomic_DNA"/>
</dbReference>
<keyword evidence="3" id="KW-1185">Reference proteome</keyword>
<feature type="compositionally biased region" description="Polar residues" evidence="1">
    <location>
        <begin position="291"/>
        <end position="307"/>
    </location>
</feature>
<protein>
    <submittedName>
        <fullName evidence="2">Uncharacterized protein</fullName>
    </submittedName>
</protein>
<gene>
    <name evidence="2" type="ORF">G3M48_001379</name>
</gene>
<feature type="compositionally biased region" description="Basic and acidic residues" evidence="1">
    <location>
        <begin position="272"/>
        <end position="287"/>
    </location>
</feature>
<dbReference type="Proteomes" id="UP001397290">
    <property type="component" value="Unassembled WGS sequence"/>
</dbReference>
<organism evidence="2 3">
    <name type="scientific">Beauveria asiatica</name>
    <dbReference type="NCBI Taxonomy" id="1069075"/>
    <lineage>
        <taxon>Eukaryota</taxon>
        <taxon>Fungi</taxon>
        <taxon>Dikarya</taxon>
        <taxon>Ascomycota</taxon>
        <taxon>Pezizomycotina</taxon>
        <taxon>Sordariomycetes</taxon>
        <taxon>Hypocreomycetidae</taxon>
        <taxon>Hypocreales</taxon>
        <taxon>Cordycipitaceae</taxon>
        <taxon>Beauveria</taxon>
    </lineage>
</organism>
<evidence type="ECO:0000256" key="1">
    <source>
        <dbReference type="SAM" id="MobiDB-lite"/>
    </source>
</evidence>